<organism evidence="5 6">
    <name type="scientific">Halovenus salina</name>
    <dbReference type="NCBI Taxonomy" id="1510225"/>
    <lineage>
        <taxon>Archaea</taxon>
        <taxon>Methanobacteriati</taxon>
        <taxon>Methanobacteriota</taxon>
        <taxon>Stenosarchaea group</taxon>
        <taxon>Halobacteria</taxon>
        <taxon>Halobacteriales</taxon>
        <taxon>Haloarculaceae</taxon>
        <taxon>Halovenus</taxon>
    </lineage>
</organism>
<reference evidence="5 6" key="1">
    <citation type="journal article" date="2019" name="Int. J. Syst. Evol. Microbiol.">
        <title>The Global Catalogue of Microorganisms (GCM) 10K type strain sequencing project: providing services to taxonomists for standard genome sequencing and annotation.</title>
        <authorList>
            <consortium name="The Broad Institute Genomics Platform"/>
            <consortium name="The Broad Institute Genome Sequencing Center for Infectious Disease"/>
            <person name="Wu L."/>
            <person name="Ma J."/>
        </authorList>
    </citation>
    <scope>NUCLEOTIDE SEQUENCE [LARGE SCALE GENOMIC DNA]</scope>
    <source>
        <strain evidence="5 6">JCM 30072</strain>
    </source>
</reference>
<dbReference type="PANTHER" id="PTHR34236:SF1">
    <property type="entry name" value="DIMETHYL SULFOXIDE REDUCTASE TRANSCRIPTIONAL ACTIVATOR"/>
    <property type="match status" value="1"/>
</dbReference>
<name>A0ABD5W1V0_9EURY</name>
<evidence type="ECO:0000259" key="3">
    <source>
        <dbReference type="Pfam" id="PF04967"/>
    </source>
</evidence>
<evidence type="ECO:0000256" key="2">
    <source>
        <dbReference type="ARBA" id="ARBA00023163"/>
    </source>
</evidence>
<gene>
    <name evidence="5" type="ORF">ACFQQG_13590</name>
</gene>
<dbReference type="InterPro" id="IPR056493">
    <property type="entry name" value="HVO_0513_N"/>
</dbReference>
<keyword evidence="2" id="KW-0804">Transcription</keyword>
<comment type="caution">
    <text evidence="5">The sequence shown here is derived from an EMBL/GenBank/DDBJ whole genome shotgun (WGS) entry which is preliminary data.</text>
</comment>
<dbReference type="EMBL" id="JBHSZI010000001">
    <property type="protein sequence ID" value="MFC7059022.1"/>
    <property type="molecule type" value="Genomic_DNA"/>
</dbReference>
<evidence type="ECO:0000256" key="1">
    <source>
        <dbReference type="ARBA" id="ARBA00023015"/>
    </source>
</evidence>
<accession>A0ABD5W1V0</accession>
<sequence>MRYLELTVSRPPEDRHPMHRFVVDHEEYTVARQLYHRQYAPDEHALLFHVDGPSDTYRTAIQTVDSIVDFEIAPCSDDSFYLYVRDEVTTPGRALIDAVSQPGLLLARPIEYRSDGTIGLSLIGPAEAIQAAADTVGETNETEVDKIGAFPSSHVDSRVGVTSRQLEAVAAAVDCGYYEVPREAGIDAVAARLECSTGTAGELLRRAEQTVMTNLADGPF</sequence>
<evidence type="ECO:0000313" key="6">
    <source>
        <dbReference type="Proteomes" id="UP001596445"/>
    </source>
</evidence>
<protein>
    <submittedName>
        <fullName evidence="5">Helix-turn-helix domain-containing protein</fullName>
    </submittedName>
</protein>
<dbReference type="Proteomes" id="UP001596445">
    <property type="component" value="Unassembled WGS sequence"/>
</dbReference>
<proteinExistence type="predicted"/>
<keyword evidence="6" id="KW-1185">Reference proteome</keyword>
<feature type="domain" description="HVO-0513-like N-terminal" evidence="4">
    <location>
        <begin position="16"/>
        <end position="149"/>
    </location>
</feature>
<dbReference type="Pfam" id="PF04967">
    <property type="entry name" value="HTH_10"/>
    <property type="match status" value="1"/>
</dbReference>
<evidence type="ECO:0000313" key="5">
    <source>
        <dbReference type="EMBL" id="MFC7059022.1"/>
    </source>
</evidence>
<dbReference type="PANTHER" id="PTHR34236">
    <property type="entry name" value="DIMETHYL SULFOXIDE REDUCTASE TRANSCRIPTIONAL ACTIVATOR"/>
    <property type="match status" value="1"/>
</dbReference>
<feature type="domain" description="HTH bat-type" evidence="3">
    <location>
        <begin position="162"/>
        <end position="213"/>
    </location>
</feature>
<evidence type="ECO:0000259" key="4">
    <source>
        <dbReference type="Pfam" id="PF24278"/>
    </source>
</evidence>
<dbReference type="InterPro" id="IPR007050">
    <property type="entry name" value="HTH_bacterioopsin"/>
</dbReference>
<dbReference type="AlphaFoldDB" id="A0ABD5W1V0"/>
<dbReference type="GeneID" id="76631099"/>
<dbReference type="RefSeq" id="WP_267161745.1">
    <property type="nucleotide sequence ID" value="NZ_CP112972.1"/>
</dbReference>
<keyword evidence="1" id="KW-0805">Transcription regulation</keyword>
<dbReference type="Pfam" id="PF24278">
    <property type="entry name" value="HVO_0513_N"/>
    <property type="match status" value="1"/>
</dbReference>